<organism evidence="12 13">
    <name type="scientific">Bauldia litoralis</name>
    <dbReference type="NCBI Taxonomy" id="665467"/>
    <lineage>
        <taxon>Bacteria</taxon>
        <taxon>Pseudomonadati</taxon>
        <taxon>Pseudomonadota</taxon>
        <taxon>Alphaproteobacteria</taxon>
        <taxon>Hyphomicrobiales</taxon>
        <taxon>Kaistiaceae</taxon>
        <taxon>Bauldia</taxon>
    </lineage>
</organism>
<dbReference type="RefSeq" id="WP_090879836.1">
    <property type="nucleotide sequence ID" value="NZ_FMXQ01000010.1"/>
</dbReference>
<evidence type="ECO:0000259" key="11">
    <source>
        <dbReference type="PROSITE" id="PS51462"/>
    </source>
</evidence>
<evidence type="ECO:0000256" key="1">
    <source>
        <dbReference type="ARBA" id="ARBA00000847"/>
    </source>
</evidence>
<dbReference type="GO" id="GO:0046872">
    <property type="term" value="F:metal ion binding"/>
    <property type="evidence" value="ECO:0007669"/>
    <property type="project" value="UniProtKB-KW"/>
</dbReference>
<dbReference type="Pfam" id="PF00293">
    <property type="entry name" value="NUDIX"/>
    <property type="match status" value="1"/>
</dbReference>
<accession>A0A1G6E7W6</accession>
<dbReference type="NCBIfam" id="TIGR00052">
    <property type="entry name" value="nudix-type nucleoside diphosphatase, YffH/AdpP family"/>
    <property type="match status" value="1"/>
</dbReference>
<evidence type="ECO:0000256" key="10">
    <source>
        <dbReference type="PIRSR" id="PIRSR604385-3"/>
    </source>
</evidence>
<dbReference type="GO" id="GO:0006753">
    <property type="term" value="P:nucleoside phosphate metabolic process"/>
    <property type="evidence" value="ECO:0007669"/>
    <property type="project" value="TreeGrafter"/>
</dbReference>
<evidence type="ECO:0000256" key="3">
    <source>
        <dbReference type="ARBA" id="ARBA00007275"/>
    </source>
</evidence>
<proteinExistence type="inferred from homology"/>
<reference evidence="12 13" key="1">
    <citation type="submission" date="2016-10" db="EMBL/GenBank/DDBJ databases">
        <authorList>
            <person name="de Groot N.N."/>
        </authorList>
    </citation>
    <scope>NUCLEOTIDE SEQUENCE [LARGE SCALE GENOMIC DNA]</scope>
    <source>
        <strain evidence="12 13">ATCC 35022</strain>
    </source>
</reference>
<feature type="binding site" evidence="9">
    <location>
        <position position="90"/>
    </location>
    <ligand>
        <name>Mg(2+)</name>
        <dbReference type="ChEBI" id="CHEBI:18420"/>
        <label>1</label>
    </ligand>
</feature>
<evidence type="ECO:0000256" key="5">
    <source>
        <dbReference type="ARBA" id="ARBA00016377"/>
    </source>
</evidence>
<dbReference type="Proteomes" id="UP000199071">
    <property type="component" value="Unassembled WGS sequence"/>
</dbReference>
<evidence type="ECO:0000256" key="8">
    <source>
        <dbReference type="ARBA" id="ARBA00032272"/>
    </source>
</evidence>
<keyword evidence="6" id="KW-0378">Hydrolase</keyword>
<evidence type="ECO:0000256" key="7">
    <source>
        <dbReference type="ARBA" id="ARBA00032162"/>
    </source>
</evidence>
<dbReference type="GO" id="GO:0019693">
    <property type="term" value="P:ribose phosphate metabolic process"/>
    <property type="evidence" value="ECO:0007669"/>
    <property type="project" value="TreeGrafter"/>
</dbReference>
<feature type="binding site" evidence="9">
    <location>
        <position position="105"/>
    </location>
    <ligand>
        <name>Mg(2+)</name>
        <dbReference type="ChEBI" id="CHEBI:18420"/>
        <label>1</label>
    </ligand>
</feature>
<dbReference type="OrthoDB" id="5292471at2"/>
<dbReference type="SUPFAM" id="SSF55811">
    <property type="entry name" value="Nudix"/>
    <property type="match status" value="1"/>
</dbReference>
<evidence type="ECO:0000256" key="4">
    <source>
        <dbReference type="ARBA" id="ARBA00011738"/>
    </source>
</evidence>
<dbReference type="InterPro" id="IPR000086">
    <property type="entry name" value="NUDIX_hydrolase_dom"/>
</dbReference>
<evidence type="ECO:0000313" key="13">
    <source>
        <dbReference type="Proteomes" id="UP000199071"/>
    </source>
</evidence>
<dbReference type="PANTHER" id="PTHR11839">
    <property type="entry name" value="UDP/ADP-SUGAR PYROPHOSPHATASE"/>
    <property type="match status" value="1"/>
</dbReference>
<dbReference type="Gene3D" id="3.90.79.10">
    <property type="entry name" value="Nucleoside Triphosphate Pyrophosphohydrolase"/>
    <property type="match status" value="1"/>
</dbReference>
<comment type="subunit">
    <text evidence="4">Homodimer.</text>
</comment>
<feature type="binding site" evidence="9">
    <location>
        <position position="158"/>
    </location>
    <ligand>
        <name>Mg(2+)</name>
        <dbReference type="ChEBI" id="CHEBI:18420"/>
        <label>1</label>
    </ligand>
</feature>
<dbReference type="CDD" id="cd24157">
    <property type="entry name" value="NUDIX_GDPMK"/>
    <property type="match status" value="1"/>
</dbReference>
<evidence type="ECO:0000256" key="6">
    <source>
        <dbReference type="ARBA" id="ARBA00022801"/>
    </source>
</evidence>
<evidence type="ECO:0000256" key="9">
    <source>
        <dbReference type="PIRSR" id="PIRSR604385-2"/>
    </source>
</evidence>
<dbReference type="PANTHER" id="PTHR11839:SF18">
    <property type="entry name" value="NUDIX HYDROLASE DOMAIN-CONTAINING PROTEIN"/>
    <property type="match status" value="1"/>
</dbReference>
<dbReference type="InterPro" id="IPR015797">
    <property type="entry name" value="NUDIX_hydrolase-like_dom_sf"/>
</dbReference>
<evidence type="ECO:0000256" key="2">
    <source>
        <dbReference type="ARBA" id="ARBA00001946"/>
    </source>
</evidence>
<dbReference type="InterPro" id="IPR004385">
    <property type="entry name" value="NDP_pyrophosphatase"/>
</dbReference>
<name>A0A1G6E7W6_9HYPH</name>
<comment type="similarity">
    <text evidence="3">Belongs to the Nudix hydrolase family. NudK subfamily.</text>
</comment>
<keyword evidence="9" id="KW-0460">Magnesium</keyword>
<feature type="binding site" evidence="9">
    <location>
        <position position="109"/>
    </location>
    <ligand>
        <name>Mg(2+)</name>
        <dbReference type="ChEBI" id="CHEBI:18420"/>
        <label>1</label>
    </ligand>
</feature>
<protein>
    <recommendedName>
        <fullName evidence="5">GDP-mannose pyrophosphatase</fullName>
    </recommendedName>
    <alternativeName>
        <fullName evidence="7">GDP-mannose hydrolase</fullName>
    </alternativeName>
    <alternativeName>
        <fullName evidence="8">GDPMK</fullName>
    </alternativeName>
</protein>
<dbReference type="STRING" id="665467.SAMN02982931_04246"/>
<gene>
    <name evidence="12" type="ORF">SAMN02982931_04246</name>
</gene>
<feature type="domain" description="Nudix hydrolase" evidence="11">
    <location>
        <begin position="49"/>
        <end position="187"/>
    </location>
</feature>
<comment type="catalytic activity">
    <reaction evidence="1">
        <text>GDP-alpha-D-mannose + H2O = alpha-D-mannose 1-phosphate + GMP + 2 H(+)</text>
        <dbReference type="Rhea" id="RHEA:27978"/>
        <dbReference type="ChEBI" id="CHEBI:15377"/>
        <dbReference type="ChEBI" id="CHEBI:15378"/>
        <dbReference type="ChEBI" id="CHEBI:57527"/>
        <dbReference type="ChEBI" id="CHEBI:58115"/>
        <dbReference type="ChEBI" id="CHEBI:58409"/>
    </reaction>
</comment>
<keyword evidence="9" id="KW-0479">Metal-binding</keyword>
<feature type="short sequence motif" description="Nudix box" evidence="10">
    <location>
        <begin position="91"/>
        <end position="112"/>
    </location>
</feature>
<sequence>MKDETPDAAPVQIVDRKLLSDDWATLTKYTLDYRRRDGAQETLIRQVYDRGHGAAILPYDPDRGTVLLVRQFRLPVYLVDGRGWLIEACAGLLDELDPEAAIRNEAVEELGYEMKGISRVFDTYTSPGSVSERLALFVARYSPADRISAGGGAEEEGEDIEVMEPTLDAALAMVAAGQITDAKTIMLLQYLKMNGLPPDKARQGEERA</sequence>
<evidence type="ECO:0000313" key="12">
    <source>
        <dbReference type="EMBL" id="SDB53547.1"/>
    </source>
</evidence>
<dbReference type="GO" id="GO:0005829">
    <property type="term" value="C:cytosol"/>
    <property type="evidence" value="ECO:0007669"/>
    <property type="project" value="TreeGrafter"/>
</dbReference>
<dbReference type="EMBL" id="FMXQ01000010">
    <property type="protein sequence ID" value="SDB53547.1"/>
    <property type="molecule type" value="Genomic_DNA"/>
</dbReference>
<keyword evidence="13" id="KW-1185">Reference proteome</keyword>
<dbReference type="GO" id="GO:0016818">
    <property type="term" value="F:hydrolase activity, acting on acid anhydrides, in phosphorus-containing anhydrides"/>
    <property type="evidence" value="ECO:0007669"/>
    <property type="project" value="InterPro"/>
</dbReference>
<dbReference type="AlphaFoldDB" id="A0A1G6E7W6"/>
<dbReference type="PROSITE" id="PS51462">
    <property type="entry name" value="NUDIX"/>
    <property type="match status" value="1"/>
</dbReference>
<comment type="cofactor">
    <cofactor evidence="2 9">
        <name>Mg(2+)</name>
        <dbReference type="ChEBI" id="CHEBI:18420"/>
    </cofactor>
</comment>